<comment type="caution">
    <text evidence="1">The sequence shown here is derived from an EMBL/GenBank/DDBJ whole genome shotgun (WGS) entry which is preliminary data.</text>
</comment>
<reference evidence="1 2" key="1">
    <citation type="submission" date="2018-09" db="EMBL/GenBank/DDBJ databases">
        <title>Phylogeny of the Shewanellaceae, and recommendation for two new genera, Pseudoshewanella and Parashewanella.</title>
        <authorList>
            <person name="Wang G."/>
        </authorList>
    </citation>
    <scope>NUCLEOTIDE SEQUENCE [LARGE SCALE GENOMIC DNA]</scope>
    <source>
        <strain evidence="1 2">KCTC 22492</strain>
    </source>
</reference>
<sequence length="498" mass="56135">MNLDNSIFSCVKKSKIIVFISILGLSGCGSDSDGNGYVKFYNASVNAPEVFLTIDENIGDDDEDDFETTYSSVEYGKATSDKEVSDGNYYYELAWQDEDSKKRDDLEIISEGIVYVKKDAIQLIVLSEDIEQPEVEIYDIEVIDDEDDVDDDLFNLRVLNLHPDSEGTDIYISKSDETFNEAELFGGYSNKELSENKKFDQDDYIFYITKSGSDEVLFQSEDINYSYPSQYVMVIRKNFGSGSSPYILDLVTSSNTTEYIDFNAEAKFQVYNGITEHELLESYKSVFDLFVGNNAEIPDISSVQIGEYSDSLTLPKGDYGINLTVANSDVAILRSHLLTLPENSNKTVFFYLKEDDVDHDGDGDVDEDGDGIVDEIEITINSLVVENSNRASIYDHSIRMVNLVDSEDFTSVQFFFVRSDETVETALNKSTVQYTESTSIYLLNNTYQVFVVAKQNSSDIVLSNFELILDEQSKEQFFVLEADMDSPTGYKVSTSNQN</sequence>
<gene>
    <name evidence="1" type="ORF">D5R81_18080</name>
</gene>
<keyword evidence="2" id="KW-1185">Reference proteome</keyword>
<dbReference type="Proteomes" id="UP000273022">
    <property type="component" value="Unassembled WGS sequence"/>
</dbReference>
<dbReference type="RefSeq" id="WP_121855003.1">
    <property type="nucleotide sequence ID" value="NZ_CP037952.1"/>
</dbReference>
<organism evidence="1 2">
    <name type="scientific">Parashewanella spongiae</name>
    <dbReference type="NCBI Taxonomy" id="342950"/>
    <lineage>
        <taxon>Bacteria</taxon>
        <taxon>Pseudomonadati</taxon>
        <taxon>Pseudomonadota</taxon>
        <taxon>Gammaproteobacteria</taxon>
        <taxon>Alteromonadales</taxon>
        <taxon>Shewanellaceae</taxon>
        <taxon>Parashewanella</taxon>
    </lineage>
</organism>
<name>A0A3A6TDP5_9GAMM</name>
<accession>A0A3A6TDP5</accession>
<protein>
    <recommendedName>
        <fullName evidence="3">DUF4397 domain-containing protein</fullName>
    </recommendedName>
</protein>
<dbReference type="OrthoDB" id="5758965at2"/>
<evidence type="ECO:0008006" key="3">
    <source>
        <dbReference type="Google" id="ProtNLM"/>
    </source>
</evidence>
<proteinExistence type="predicted"/>
<dbReference type="EMBL" id="QYYH01000171">
    <property type="protein sequence ID" value="RJY06186.1"/>
    <property type="molecule type" value="Genomic_DNA"/>
</dbReference>
<evidence type="ECO:0000313" key="2">
    <source>
        <dbReference type="Proteomes" id="UP000273022"/>
    </source>
</evidence>
<evidence type="ECO:0000313" key="1">
    <source>
        <dbReference type="EMBL" id="RJY06186.1"/>
    </source>
</evidence>
<dbReference type="AlphaFoldDB" id="A0A3A6TDP5"/>